<dbReference type="SUPFAM" id="SSF50630">
    <property type="entry name" value="Acid proteases"/>
    <property type="match status" value="1"/>
</dbReference>
<sequence>MRTSALFAAAVCAAAAAAAVSAHIRLPFTRQPAPPSGRSSSFSSHLPITSNAYLVNVTVGTPPQRQTLKLSVQAGESYVIDAAQCSRYGSYSDDVACAYGSFDGNASSTYVNPGSESFSASRDAGYGSGEVMSETLDVGGVGLPKITLGLADTADSYVGVLGLGFNASAYASSSSYGTNSLPTVPDRLLQDGEIGSTAYSIWFDDEVAQSGTVLLGAVDKSAFEGPLIRFPISSEYSSSTTDFQTILFSINGSKSVTDAFTPLGNQTVSSSSYAYSRSRTVRLSPDVVASYLPDDIAKDIYALVGAVSDTSNYQAIVPCSANTSTARLALQLHGADGPVLAVAVADLVVPSALYREEQWSWATESSEEYCLFAVLSDDSYAMNRYTLGSGVLKNAYLVFDLANEEVAVAKAKFGGSAAAEGIVAFPSYAAKIPESTGVKSAVCSSGPASYYSGCSGSGSGSGSGDDDDDDNDGSGSGSGGGYSGDYGSGGYGGGPGDFVVSMSKATQIGLGVGISAFVLIVGALTAWAVMRCRRIRKAEAELGAKQADVEGGETRVGTGDASGQAASVTPAVVVHEPTTGTAGEQVNAQGDGPSRQQ</sequence>
<accession>A0A4R8Q677</accession>
<evidence type="ECO:0000256" key="2">
    <source>
        <dbReference type="SAM" id="MobiDB-lite"/>
    </source>
</evidence>
<dbReference type="InterPro" id="IPR033121">
    <property type="entry name" value="PEPTIDASE_A1"/>
</dbReference>
<evidence type="ECO:0000256" key="4">
    <source>
        <dbReference type="SAM" id="SignalP"/>
    </source>
</evidence>
<dbReference type="InterPro" id="IPR001461">
    <property type="entry name" value="Aspartic_peptidase_A1"/>
</dbReference>
<protein>
    <submittedName>
        <fullName evidence="6">Putative aspartic-type endopeptidase OPSB</fullName>
    </submittedName>
</protein>
<dbReference type="Pfam" id="PF00026">
    <property type="entry name" value="Asp"/>
    <property type="match status" value="1"/>
</dbReference>
<dbReference type="GO" id="GO:0006508">
    <property type="term" value="P:proteolysis"/>
    <property type="evidence" value="ECO:0007669"/>
    <property type="project" value="InterPro"/>
</dbReference>
<feature type="domain" description="Peptidase A1" evidence="5">
    <location>
        <begin position="53"/>
        <end position="409"/>
    </location>
</feature>
<dbReference type="GO" id="GO:0004190">
    <property type="term" value="F:aspartic-type endopeptidase activity"/>
    <property type="evidence" value="ECO:0007669"/>
    <property type="project" value="InterPro"/>
</dbReference>
<keyword evidence="7" id="KW-1185">Reference proteome</keyword>
<comment type="caution">
    <text evidence="6">The sequence shown here is derived from an EMBL/GenBank/DDBJ whole genome shotgun (WGS) entry which is preliminary data.</text>
</comment>
<feature type="compositionally biased region" description="Polar residues" evidence="2">
    <location>
        <begin position="578"/>
        <end position="597"/>
    </location>
</feature>
<evidence type="ECO:0000313" key="6">
    <source>
        <dbReference type="EMBL" id="TDZ34017.1"/>
    </source>
</evidence>
<keyword evidence="4" id="KW-0732">Signal</keyword>
<dbReference type="AlphaFoldDB" id="A0A4R8Q677"/>
<proteinExistence type="inferred from homology"/>
<evidence type="ECO:0000259" key="5">
    <source>
        <dbReference type="PROSITE" id="PS51767"/>
    </source>
</evidence>
<keyword evidence="3" id="KW-0812">Transmembrane</keyword>
<dbReference type="EMBL" id="QAPG01000057">
    <property type="protein sequence ID" value="TDZ34017.1"/>
    <property type="molecule type" value="Genomic_DNA"/>
</dbReference>
<comment type="similarity">
    <text evidence="1">Belongs to the peptidase A1 family.</text>
</comment>
<evidence type="ECO:0000256" key="3">
    <source>
        <dbReference type="SAM" id="Phobius"/>
    </source>
</evidence>
<dbReference type="PROSITE" id="PS51767">
    <property type="entry name" value="PEPTIDASE_A1"/>
    <property type="match status" value="1"/>
</dbReference>
<dbReference type="Gene3D" id="2.40.70.10">
    <property type="entry name" value="Acid Proteases"/>
    <property type="match status" value="2"/>
</dbReference>
<feature type="region of interest" description="Disordered" evidence="2">
    <location>
        <begin position="457"/>
        <end position="482"/>
    </location>
</feature>
<feature type="region of interest" description="Disordered" evidence="2">
    <location>
        <begin position="577"/>
        <end position="597"/>
    </location>
</feature>
<dbReference type="PANTHER" id="PTHR47966:SF73">
    <property type="entry name" value="PEPTIDASE A1 DOMAIN-CONTAINING PROTEIN"/>
    <property type="match status" value="1"/>
</dbReference>
<feature type="signal peptide" evidence="4">
    <location>
        <begin position="1"/>
        <end position="21"/>
    </location>
</feature>
<name>A0A4R8Q677_9PEZI</name>
<feature type="transmembrane region" description="Helical" evidence="3">
    <location>
        <begin position="508"/>
        <end position="529"/>
    </location>
</feature>
<gene>
    <name evidence="6" type="primary">OPSB</name>
    <name evidence="6" type="ORF">C8035_v000687</name>
</gene>
<keyword evidence="3" id="KW-1133">Transmembrane helix</keyword>
<keyword evidence="3" id="KW-0472">Membrane</keyword>
<evidence type="ECO:0000256" key="1">
    <source>
        <dbReference type="ARBA" id="ARBA00007447"/>
    </source>
</evidence>
<dbReference type="Proteomes" id="UP000295083">
    <property type="component" value="Unassembled WGS sequence"/>
</dbReference>
<dbReference type="InterPro" id="IPR021109">
    <property type="entry name" value="Peptidase_aspartic_dom_sf"/>
</dbReference>
<dbReference type="PANTHER" id="PTHR47966">
    <property type="entry name" value="BETA-SITE APP-CLEAVING ENZYME, ISOFORM A-RELATED"/>
    <property type="match status" value="1"/>
</dbReference>
<evidence type="ECO:0000313" key="7">
    <source>
        <dbReference type="Proteomes" id="UP000295083"/>
    </source>
</evidence>
<reference evidence="6 7" key="1">
    <citation type="submission" date="2018-11" db="EMBL/GenBank/DDBJ databases">
        <title>Genome sequence and assembly of Colletotrichum spinosum.</title>
        <authorList>
            <person name="Gan P."/>
            <person name="Shirasu K."/>
        </authorList>
    </citation>
    <scope>NUCLEOTIDE SEQUENCE [LARGE SCALE GENOMIC DNA]</scope>
    <source>
        <strain evidence="6 7">CBS 515.97</strain>
    </source>
</reference>
<feature type="chain" id="PRO_5020325682" evidence="4">
    <location>
        <begin position="22"/>
        <end position="597"/>
    </location>
</feature>
<organism evidence="6 7">
    <name type="scientific">Colletotrichum spinosum</name>
    <dbReference type="NCBI Taxonomy" id="1347390"/>
    <lineage>
        <taxon>Eukaryota</taxon>
        <taxon>Fungi</taxon>
        <taxon>Dikarya</taxon>
        <taxon>Ascomycota</taxon>
        <taxon>Pezizomycotina</taxon>
        <taxon>Sordariomycetes</taxon>
        <taxon>Hypocreomycetidae</taxon>
        <taxon>Glomerellales</taxon>
        <taxon>Glomerellaceae</taxon>
        <taxon>Colletotrichum</taxon>
        <taxon>Colletotrichum orbiculare species complex</taxon>
    </lineage>
</organism>